<keyword evidence="2" id="KW-0808">Transferase</keyword>
<dbReference type="Gene3D" id="3.40.630.30">
    <property type="match status" value="1"/>
</dbReference>
<dbReference type="AlphaFoldDB" id="A0A150WIP6"/>
<dbReference type="SUPFAM" id="SSF55729">
    <property type="entry name" value="Acyl-CoA N-acyltransferases (Nat)"/>
    <property type="match status" value="1"/>
</dbReference>
<dbReference type="CDD" id="cd04301">
    <property type="entry name" value="NAT_SF"/>
    <property type="match status" value="1"/>
</dbReference>
<dbReference type="GO" id="GO:0030649">
    <property type="term" value="P:aminoglycoside antibiotic catabolic process"/>
    <property type="evidence" value="ECO:0007669"/>
    <property type="project" value="TreeGrafter"/>
</dbReference>
<dbReference type="OrthoDB" id="283239at2"/>
<dbReference type="InterPro" id="IPR000182">
    <property type="entry name" value="GNAT_dom"/>
</dbReference>
<dbReference type="InterPro" id="IPR051554">
    <property type="entry name" value="Acetyltransferase_Eis"/>
</dbReference>
<dbReference type="PANTHER" id="PTHR37817:SF1">
    <property type="entry name" value="N-ACETYLTRANSFERASE EIS"/>
    <property type="match status" value="1"/>
</dbReference>
<feature type="domain" description="N-acetyltransferase" evidence="1">
    <location>
        <begin position="2"/>
        <end position="146"/>
    </location>
</feature>
<gene>
    <name evidence="2" type="ORF">AZI85_04540</name>
</gene>
<dbReference type="RefSeq" id="WP_063243668.1">
    <property type="nucleotide sequence ID" value="NZ_CP168967.1"/>
</dbReference>
<dbReference type="Pfam" id="PF13527">
    <property type="entry name" value="Acetyltransf_9"/>
    <property type="match status" value="1"/>
</dbReference>
<evidence type="ECO:0000259" key="1">
    <source>
        <dbReference type="PROSITE" id="PS51186"/>
    </source>
</evidence>
<dbReference type="Proteomes" id="UP000075391">
    <property type="component" value="Unassembled WGS sequence"/>
</dbReference>
<dbReference type="EMBL" id="LUKF01000014">
    <property type="protein sequence ID" value="KYG63305.1"/>
    <property type="molecule type" value="Genomic_DNA"/>
</dbReference>
<protein>
    <submittedName>
        <fullName evidence="2">Acetyltransferase</fullName>
    </submittedName>
</protein>
<dbReference type="InterPro" id="IPR016181">
    <property type="entry name" value="Acyl_CoA_acyltransferase"/>
</dbReference>
<reference evidence="2 3" key="1">
    <citation type="submission" date="2016-03" db="EMBL/GenBank/DDBJ databases">
        <authorList>
            <person name="Ploux O."/>
        </authorList>
    </citation>
    <scope>NUCLEOTIDE SEQUENCE [LARGE SCALE GENOMIC DNA]</scope>
    <source>
        <strain evidence="2 3">BER2</strain>
    </source>
</reference>
<comment type="caution">
    <text evidence="2">The sequence shown here is derived from an EMBL/GenBank/DDBJ whole genome shotgun (WGS) entry which is preliminary data.</text>
</comment>
<sequence length="363" mass="41083">MEGPRSPSENELPRVLDFLNKKLRNEASWSIAAEYPTAFSSNNLHNMRIIADEDQVLSHAVLKPLIIKSPHVIFKVGAIGSVVTDDNHRGQGYSTQVISDCLKSATEQSCDIAILWTDLFDFYRRMGFELAGSEISFVVEENFDIPPVNLRFSTDTKVSPDAIYRLYSSHSVNSVRTIEETRKFLSIPQTKVYTAWESNGQLAAYAIEGKGVDLGGYIHEWGGSVSKLMALFSFIRAQKNQPYTIICPRHATNLIQQLQQKPVTMNQGFLGMIKLVNFDQLSAKIKRAFRAEGVADIVLEKHPEHFVFGIGQDLYTIKNETDMVRLLFGPVDYRALGIFKDETVEKFEKVLPLNLWIWGWDSI</sequence>
<proteinExistence type="predicted"/>
<dbReference type="PROSITE" id="PS51186">
    <property type="entry name" value="GNAT"/>
    <property type="match status" value="1"/>
</dbReference>
<evidence type="ECO:0000313" key="2">
    <source>
        <dbReference type="EMBL" id="KYG63305.1"/>
    </source>
</evidence>
<accession>A0A150WIP6</accession>
<dbReference type="PANTHER" id="PTHR37817">
    <property type="entry name" value="N-ACETYLTRANSFERASE EIS"/>
    <property type="match status" value="1"/>
</dbReference>
<dbReference type="GO" id="GO:0034069">
    <property type="term" value="F:aminoglycoside N-acetyltransferase activity"/>
    <property type="evidence" value="ECO:0007669"/>
    <property type="project" value="TreeGrafter"/>
</dbReference>
<evidence type="ECO:0000313" key="3">
    <source>
        <dbReference type="Proteomes" id="UP000075391"/>
    </source>
</evidence>
<name>A0A150WIP6_BDEBC</name>
<organism evidence="2 3">
    <name type="scientific">Bdellovibrio bacteriovorus</name>
    <dbReference type="NCBI Taxonomy" id="959"/>
    <lineage>
        <taxon>Bacteria</taxon>
        <taxon>Pseudomonadati</taxon>
        <taxon>Bdellovibrionota</taxon>
        <taxon>Bdellovibrionia</taxon>
        <taxon>Bdellovibrionales</taxon>
        <taxon>Pseudobdellovibrionaceae</taxon>
        <taxon>Bdellovibrio</taxon>
    </lineage>
</organism>